<proteinExistence type="predicted"/>
<sequence length="55" mass="5947">MAVLMDMSGRAADGSFLDQATKLAAGMAEKAKGDDFYLYEDYLAVLQEEILKAGL</sequence>
<gene>
    <name evidence="1" type="ORF">ADUPG1_003886</name>
</gene>
<dbReference type="Proteomes" id="UP001057375">
    <property type="component" value="Unassembled WGS sequence"/>
</dbReference>
<protein>
    <submittedName>
        <fullName evidence="1">MMPL family transporter</fullName>
    </submittedName>
</protein>
<name>A0ABQ5L1W0_9EUKA</name>
<evidence type="ECO:0000313" key="1">
    <source>
        <dbReference type="EMBL" id="GKT37948.1"/>
    </source>
</evidence>
<dbReference type="EMBL" id="BQXS01005520">
    <property type="protein sequence ID" value="GKT37948.1"/>
    <property type="molecule type" value="Genomic_DNA"/>
</dbReference>
<feature type="non-terminal residue" evidence="1">
    <location>
        <position position="55"/>
    </location>
</feature>
<keyword evidence="2" id="KW-1185">Reference proteome</keyword>
<organism evidence="1 2">
    <name type="scientific">Aduncisulcus paluster</name>
    <dbReference type="NCBI Taxonomy" id="2918883"/>
    <lineage>
        <taxon>Eukaryota</taxon>
        <taxon>Metamonada</taxon>
        <taxon>Carpediemonas-like organisms</taxon>
        <taxon>Aduncisulcus</taxon>
    </lineage>
</organism>
<evidence type="ECO:0000313" key="2">
    <source>
        <dbReference type="Proteomes" id="UP001057375"/>
    </source>
</evidence>
<comment type="caution">
    <text evidence="1">The sequence shown here is derived from an EMBL/GenBank/DDBJ whole genome shotgun (WGS) entry which is preliminary data.</text>
</comment>
<accession>A0ABQ5L1W0</accession>
<reference evidence="1" key="1">
    <citation type="submission" date="2022-03" db="EMBL/GenBank/DDBJ databases">
        <title>Draft genome sequence of Aduncisulcus paluster, a free-living microaerophilic Fornicata.</title>
        <authorList>
            <person name="Yuyama I."/>
            <person name="Kume K."/>
            <person name="Tamura T."/>
            <person name="Inagaki Y."/>
            <person name="Hashimoto T."/>
        </authorList>
    </citation>
    <scope>NUCLEOTIDE SEQUENCE</scope>
    <source>
        <strain evidence="1">NY0171</strain>
    </source>
</reference>